<evidence type="ECO:0000256" key="1">
    <source>
        <dbReference type="SAM" id="MobiDB-lite"/>
    </source>
</evidence>
<comment type="caution">
    <text evidence="3">The sequence shown here is derived from an EMBL/GenBank/DDBJ whole genome shotgun (WGS) entry which is preliminary data.</text>
</comment>
<gene>
    <name evidence="3" type="ORF">GRI38_00890</name>
</gene>
<dbReference type="OrthoDB" id="8779942at2"/>
<feature type="signal peptide" evidence="2">
    <location>
        <begin position="1"/>
        <end position="31"/>
    </location>
</feature>
<reference evidence="3 4" key="1">
    <citation type="submission" date="2019-12" db="EMBL/GenBank/DDBJ databases">
        <title>Genomic-based taxomic classification of the family Erythrobacteraceae.</title>
        <authorList>
            <person name="Xu L."/>
        </authorList>
    </citation>
    <scope>NUCLEOTIDE SEQUENCE [LARGE SCALE GENOMIC DNA]</scope>
    <source>
        <strain evidence="3 4">MCCC 1A09962</strain>
    </source>
</reference>
<sequence length="159" mass="17024">MSGGARLSRTGPLLLGAALSAVLALAHPATAQLKADRTQGSLKVDEQSPQAVAAPSVEAGSTAVRRKLECRTGPVIHQLGGTWWYVFSCTDEKSLIFVSDRRNPSYPFIFFALAQENRYELRGEGTGDSEAAAPAFKELESRTAAQLFELVAETEAVAK</sequence>
<evidence type="ECO:0000256" key="2">
    <source>
        <dbReference type="SAM" id="SignalP"/>
    </source>
</evidence>
<dbReference type="EMBL" id="WTYW01000001">
    <property type="protein sequence ID" value="MXO84589.1"/>
    <property type="molecule type" value="Genomic_DNA"/>
</dbReference>
<name>A0A844ZFS7_9SPHN</name>
<protein>
    <submittedName>
        <fullName evidence="3">Uncharacterized protein</fullName>
    </submittedName>
</protein>
<evidence type="ECO:0000313" key="3">
    <source>
        <dbReference type="EMBL" id="MXO84589.1"/>
    </source>
</evidence>
<organism evidence="3 4">
    <name type="scientific">Parapontixanthobacter aurantiacus</name>
    <dbReference type="NCBI Taxonomy" id="1463599"/>
    <lineage>
        <taxon>Bacteria</taxon>
        <taxon>Pseudomonadati</taxon>
        <taxon>Pseudomonadota</taxon>
        <taxon>Alphaproteobacteria</taxon>
        <taxon>Sphingomonadales</taxon>
        <taxon>Erythrobacteraceae</taxon>
        <taxon>Parapontixanthobacter</taxon>
    </lineage>
</organism>
<accession>A0A844ZFS7</accession>
<dbReference type="AlphaFoldDB" id="A0A844ZFS7"/>
<keyword evidence="4" id="KW-1185">Reference proteome</keyword>
<dbReference type="RefSeq" id="WP_160681144.1">
    <property type="nucleotide sequence ID" value="NZ_WTYW01000001.1"/>
</dbReference>
<proteinExistence type="predicted"/>
<evidence type="ECO:0000313" key="4">
    <source>
        <dbReference type="Proteomes" id="UP000433104"/>
    </source>
</evidence>
<feature type="region of interest" description="Disordered" evidence="1">
    <location>
        <begin position="37"/>
        <end position="57"/>
    </location>
</feature>
<dbReference type="Proteomes" id="UP000433104">
    <property type="component" value="Unassembled WGS sequence"/>
</dbReference>
<keyword evidence="2" id="KW-0732">Signal</keyword>
<feature type="chain" id="PRO_5032937908" evidence="2">
    <location>
        <begin position="32"/>
        <end position="159"/>
    </location>
</feature>